<keyword evidence="4 5" id="KW-0472">Membrane</keyword>
<evidence type="ECO:0000256" key="1">
    <source>
        <dbReference type="ARBA" id="ARBA00004141"/>
    </source>
</evidence>
<dbReference type="InterPro" id="IPR011701">
    <property type="entry name" value="MFS"/>
</dbReference>
<evidence type="ECO:0000256" key="5">
    <source>
        <dbReference type="SAM" id="Phobius"/>
    </source>
</evidence>
<feature type="transmembrane region" description="Helical" evidence="5">
    <location>
        <begin position="83"/>
        <end position="103"/>
    </location>
</feature>
<feature type="transmembrane region" description="Helical" evidence="5">
    <location>
        <begin position="317"/>
        <end position="338"/>
    </location>
</feature>
<feature type="transmembrane region" description="Helical" evidence="5">
    <location>
        <begin position="173"/>
        <end position="192"/>
    </location>
</feature>
<feature type="transmembrane region" description="Helical" evidence="5">
    <location>
        <begin position="470"/>
        <end position="493"/>
    </location>
</feature>
<dbReference type="OrthoDB" id="5215911at2759"/>
<evidence type="ECO:0000256" key="3">
    <source>
        <dbReference type="ARBA" id="ARBA00022989"/>
    </source>
</evidence>
<dbReference type="Gene3D" id="1.20.1250.20">
    <property type="entry name" value="MFS general substrate transporter like domains"/>
    <property type="match status" value="1"/>
</dbReference>
<dbReference type="AlphaFoldDB" id="A0A1Y2DCZ3"/>
<proteinExistence type="predicted"/>
<name>A0A1Y2DCZ3_9PEZI</name>
<evidence type="ECO:0000313" key="7">
    <source>
        <dbReference type="Proteomes" id="UP000193689"/>
    </source>
</evidence>
<dbReference type="PANTHER" id="PTHR23502">
    <property type="entry name" value="MAJOR FACILITATOR SUPERFAMILY"/>
    <property type="match status" value="1"/>
</dbReference>
<feature type="transmembrane region" description="Helical" evidence="5">
    <location>
        <begin position="433"/>
        <end position="458"/>
    </location>
</feature>
<evidence type="ECO:0000256" key="4">
    <source>
        <dbReference type="ARBA" id="ARBA00023136"/>
    </source>
</evidence>
<organism evidence="6 7">
    <name type="scientific">Pseudomassariella vexata</name>
    <dbReference type="NCBI Taxonomy" id="1141098"/>
    <lineage>
        <taxon>Eukaryota</taxon>
        <taxon>Fungi</taxon>
        <taxon>Dikarya</taxon>
        <taxon>Ascomycota</taxon>
        <taxon>Pezizomycotina</taxon>
        <taxon>Sordariomycetes</taxon>
        <taxon>Xylariomycetidae</taxon>
        <taxon>Amphisphaeriales</taxon>
        <taxon>Pseudomassariaceae</taxon>
        <taxon>Pseudomassariella</taxon>
    </lineage>
</organism>
<feature type="transmembrane region" description="Helical" evidence="5">
    <location>
        <begin position="499"/>
        <end position="522"/>
    </location>
</feature>
<keyword evidence="7" id="KW-1185">Reference proteome</keyword>
<reference evidence="6 7" key="1">
    <citation type="submission" date="2016-07" db="EMBL/GenBank/DDBJ databases">
        <title>Pervasive Adenine N6-methylation of Active Genes in Fungi.</title>
        <authorList>
            <consortium name="DOE Joint Genome Institute"/>
            <person name="Mondo S.J."/>
            <person name="Dannebaum R.O."/>
            <person name="Kuo R.C."/>
            <person name="Labutti K."/>
            <person name="Haridas S."/>
            <person name="Kuo A."/>
            <person name="Salamov A."/>
            <person name="Ahrendt S.R."/>
            <person name="Lipzen A."/>
            <person name="Sullivan W."/>
            <person name="Andreopoulos W.B."/>
            <person name="Clum A."/>
            <person name="Lindquist E."/>
            <person name="Daum C."/>
            <person name="Ramamoorthy G.K."/>
            <person name="Gryganskyi A."/>
            <person name="Culley D."/>
            <person name="Magnuson J.K."/>
            <person name="James T.Y."/>
            <person name="O'Malley M.A."/>
            <person name="Stajich J.E."/>
            <person name="Spatafora J.W."/>
            <person name="Visel A."/>
            <person name="Grigoriev I.V."/>
        </authorList>
    </citation>
    <scope>NUCLEOTIDE SEQUENCE [LARGE SCALE GENOMIC DNA]</scope>
    <source>
        <strain evidence="6 7">CBS 129021</strain>
    </source>
</reference>
<dbReference type="SUPFAM" id="SSF103473">
    <property type="entry name" value="MFS general substrate transporter"/>
    <property type="match status" value="1"/>
</dbReference>
<feature type="transmembrane region" description="Helical" evidence="5">
    <location>
        <begin position="198"/>
        <end position="218"/>
    </location>
</feature>
<keyword evidence="3 5" id="KW-1133">Transmembrane helix</keyword>
<protein>
    <submittedName>
        <fullName evidence="6">Major facilitator superfamily domain-containing protein</fullName>
    </submittedName>
</protein>
<gene>
    <name evidence="6" type="ORF">BCR38DRAFT_355131</name>
</gene>
<dbReference type="Proteomes" id="UP000193689">
    <property type="component" value="Unassembled WGS sequence"/>
</dbReference>
<comment type="caution">
    <text evidence="6">The sequence shown here is derived from an EMBL/GenBank/DDBJ whole genome shotgun (WGS) entry which is preliminary data.</text>
</comment>
<comment type="subcellular location">
    <subcellularLocation>
        <location evidence="1">Membrane</location>
        <topology evidence="1">Multi-pass membrane protein</topology>
    </subcellularLocation>
</comment>
<feature type="transmembrane region" description="Helical" evidence="5">
    <location>
        <begin position="134"/>
        <end position="161"/>
    </location>
</feature>
<feature type="transmembrane region" description="Helical" evidence="5">
    <location>
        <begin position="371"/>
        <end position="393"/>
    </location>
</feature>
<keyword evidence="2 5" id="KW-0812">Transmembrane</keyword>
<dbReference type="GO" id="GO:0022857">
    <property type="term" value="F:transmembrane transporter activity"/>
    <property type="evidence" value="ECO:0007669"/>
    <property type="project" value="InterPro"/>
</dbReference>
<accession>A0A1Y2DCZ3</accession>
<evidence type="ECO:0000313" key="6">
    <source>
        <dbReference type="EMBL" id="ORY56986.1"/>
    </source>
</evidence>
<dbReference type="GO" id="GO:0005886">
    <property type="term" value="C:plasma membrane"/>
    <property type="evidence" value="ECO:0007669"/>
    <property type="project" value="TreeGrafter"/>
</dbReference>
<dbReference type="FunCoup" id="A0A1Y2DCZ3">
    <property type="interactions" value="17"/>
</dbReference>
<dbReference type="Pfam" id="PF07690">
    <property type="entry name" value="MFS_1"/>
    <property type="match status" value="1"/>
</dbReference>
<dbReference type="InterPro" id="IPR036259">
    <property type="entry name" value="MFS_trans_sf"/>
</dbReference>
<dbReference type="STRING" id="1141098.A0A1Y2DCZ3"/>
<dbReference type="PANTHER" id="PTHR23502:SF50">
    <property type="entry name" value="TRANSPORTER, PUTATIVE (AFU_ORTHOLOGUE AFUA_5G00430)-RELATED"/>
    <property type="match status" value="1"/>
</dbReference>
<dbReference type="GeneID" id="63773142"/>
<evidence type="ECO:0000256" key="2">
    <source>
        <dbReference type="ARBA" id="ARBA00022692"/>
    </source>
</evidence>
<feature type="transmembrane region" description="Helical" evidence="5">
    <location>
        <begin position="405"/>
        <end position="427"/>
    </location>
</feature>
<dbReference type="RefSeq" id="XP_040710453.1">
    <property type="nucleotide sequence ID" value="XM_040856930.1"/>
</dbReference>
<feature type="transmembrane region" description="Helical" evidence="5">
    <location>
        <begin position="110"/>
        <end position="128"/>
    </location>
</feature>
<sequence>MFPPGTVRLEDATAPAGEGIILQPRPSEDPNDPLNWSTWRKYLNFGLASLYVLMVSEFINSATPTWGPMHTELGFSYEILNDSYAVGSAFLAIGALVLVPFALKFGRRPLYLFSTLVLFAVSIWSAKLQTVADLMLVNVFCTAFGALAEVIVQMTIADVFFVHQRGKMNSIYIWLWQVSVSLGPLIAGFITTGQGWRWVWWWNAVFFGFCSILVAFGYEETKYCPPSFPAATPVEDSTAAHDEPEVDVKPACNLKQDLPEPGCAKVAEEGSLRQDIYAVRINHNIPMKTYAEKLALSTPSSSGQGLKGFLRHMYQPLVLLTTIPAVAYTALVYGILVATQDVMSTTFSTYMTEPPYKFNASQIGLMNLPKLAGVTIGSLVAGPVSDVMILCLARRNNGIYEPEQRLWSIIPFIAFIPAGALMFGIGLNNGLPWPVIAVGLFLYKLGIAPINSLTITYLTDSYKDIIGDALVGVTVVRNTFSTVFIFAITPWIAAIGIKWVIIIIVLISVVFLSFTGVLIVYGKTFRARTATRYAYYASLQYKER</sequence>
<dbReference type="EMBL" id="MCFJ01000021">
    <property type="protein sequence ID" value="ORY56986.1"/>
    <property type="molecule type" value="Genomic_DNA"/>
</dbReference>
<feature type="transmembrane region" description="Helical" evidence="5">
    <location>
        <begin position="42"/>
        <end position="63"/>
    </location>
</feature>
<dbReference type="InParanoid" id="A0A1Y2DCZ3"/>